<comment type="caution">
    <text evidence="1">The sequence shown here is derived from an EMBL/GenBank/DDBJ whole genome shotgun (WGS) entry which is preliminary data.</text>
</comment>
<protein>
    <submittedName>
        <fullName evidence="1">Uncharacterized protein</fullName>
    </submittedName>
</protein>
<proteinExistence type="predicted"/>
<gene>
    <name evidence="1" type="ORF">DIS17_10725</name>
</gene>
<organism evidence="1 2">
    <name type="scientific">Levilactobacillus brevis</name>
    <name type="common">Lactobacillus brevis</name>
    <dbReference type="NCBI Taxonomy" id="1580"/>
    <lineage>
        <taxon>Bacteria</taxon>
        <taxon>Bacillati</taxon>
        <taxon>Bacillota</taxon>
        <taxon>Bacilli</taxon>
        <taxon>Lactobacillales</taxon>
        <taxon>Lactobacillaceae</taxon>
        <taxon>Levilactobacillus</taxon>
    </lineage>
</organism>
<name>A0AAJ5FFD1_LEVBR</name>
<dbReference type="AlphaFoldDB" id="A0AAJ5FFD1"/>
<dbReference type="EMBL" id="QFDK01000013">
    <property type="protein sequence ID" value="TOZ02348.1"/>
    <property type="molecule type" value="Genomic_DNA"/>
</dbReference>
<reference evidence="1" key="1">
    <citation type="submission" date="2018-05" db="EMBL/GenBank/DDBJ databases">
        <title>Genome Comparison of Lactic Acid Bacteria Isolated from non-Wheat Sourdough.</title>
        <authorList>
            <person name="Rice T."/>
            <person name="Axel C."/>
            <person name="Lynch K.M."/>
            <person name="Benz C."/>
            <person name="Arendt E.K."/>
            <person name="Coffey A."/>
        </authorList>
    </citation>
    <scope>NUCLEOTIDE SEQUENCE</scope>
    <source>
        <strain evidence="1">TR055</strain>
    </source>
</reference>
<accession>A0AAJ5FFD1</accession>
<evidence type="ECO:0000313" key="2">
    <source>
        <dbReference type="Proteomes" id="UP000785759"/>
    </source>
</evidence>
<dbReference type="RefSeq" id="WP_110139675.1">
    <property type="nucleotide sequence ID" value="NZ_CP021456.1"/>
</dbReference>
<dbReference type="Proteomes" id="UP000785759">
    <property type="component" value="Unassembled WGS sequence"/>
</dbReference>
<evidence type="ECO:0000313" key="1">
    <source>
        <dbReference type="EMBL" id="TOZ02348.1"/>
    </source>
</evidence>
<sequence>MKKIIFGGGYTNNFTKFRASIQIIDLQLLTKDTFKIIDLDSLKKCCVRNCNSHEVIRLLHQSYILSASLPKLANEFNMHWIENITTIYIENSCNIEFAQCYLGGYLTDKSGVNRPIGTASEETQNLVLNLKNLVCKMNFLSKITPLPTNTKELILDSFSAGLVFHEIVGHPSEQDVIAIDHNSLKSYSFVQELNAIDRPASGQRYDDFGHKMRPQDLSKDSLGERSGNCFLSFTKGDVKKPMLLNRQRCLMVKFKQRRPYLEANAIVCGGRYIPAEKSVLLIVVFAGLGRTALLIPLSDIRFVFGISNSEFKYYTICKKQGVPVVVGLNVLACRMTLRCKVENYIQRTSNEVIL</sequence>